<gene>
    <name evidence="1" type="ORF">GF867_05845</name>
</gene>
<protein>
    <recommendedName>
        <fullName evidence="3">DUF3168 domain-containing protein</fullName>
    </recommendedName>
</protein>
<proteinExistence type="predicted"/>
<name>A0A844CD26_9LACT</name>
<reference evidence="1 2" key="1">
    <citation type="submission" date="2019-11" db="EMBL/GenBank/DDBJ databases">
        <title>Characterisation of Fundicoccus ignavus gen. nov. sp. nov., a novel genus of the family Aerococcaceae from bulk tank milk.</title>
        <authorList>
            <person name="Siebert A."/>
            <person name="Huptas C."/>
            <person name="Wenning M."/>
            <person name="Scherer S."/>
            <person name="Doll E.V."/>
        </authorList>
    </citation>
    <scope>NUCLEOTIDE SEQUENCE [LARGE SCALE GENOMIC DNA]</scope>
    <source>
        <strain evidence="1 2">DSM 109652</strain>
    </source>
</reference>
<dbReference type="Proteomes" id="UP000440066">
    <property type="component" value="Unassembled WGS sequence"/>
</dbReference>
<evidence type="ECO:0000313" key="1">
    <source>
        <dbReference type="EMBL" id="MRJ47080.1"/>
    </source>
</evidence>
<evidence type="ECO:0000313" key="2">
    <source>
        <dbReference type="Proteomes" id="UP000440066"/>
    </source>
</evidence>
<evidence type="ECO:0008006" key="3">
    <source>
        <dbReference type="Google" id="ProtNLM"/>
    </source>
</evidence>
<dbReference type="AlphaFoldDB" id="A0A844CD26"/>
<comment type="caution">
    <text evidence="1">The sequence shown here is derived from an EMBL/GenBank/DDBJ whole genome shotgun (WGS) entry which is preliminary data.</text>
</comment>
<dbReference type="EMBL" id="WJQT01000006">
    <property type="protein sequence ID" value="MRJ47080.1"/>
    <property type="molecule type" value="Genomic_DNA"/>
</dbReference>
<organism evidence="1 2">
    <name type="scientific">Fundicoccus ignavus</name>
    <dbReference type="NCBI Taxonomy" id="2664442"/>
    <lineage>
        <taxon>Bacteria</taxon>
        <taxon>Bacillati</taxon>
        <taxon>Bacillota</taxon>
        <taxon>Bacilli</taxon>
        <taxon>Lactobacillales</taxon>
        <taxon>Aerococcaceae</taxon>
        <taxon>Fundicoccus</taxon>
    </lineage>
</organism>
<sequence length="109" mass="12826">MKKIINMLKEINLPYAYDHFAEGNAPKPPFICYLYTGSDNFSADGMVYLKKNQVNFELYTAKKTVTIEQTVEGVLDRYGIFYNKSEVYIESEKLYEVLYQFTLEVDYEK</sequence>
<accession>A0A844CD26</accession>
<dbReference type="RefSeq" id="WP_153832168.1">
    <property type="nucleotide sequence ID" value="NZ_WJQT01000006.1"/>
</dbReference>